<evidence type="ECO:0000313" key="3">
    <source>
        <dbReference type="EMBL" id="RVX01245.1"/>
    </source>
</evidence>
<dbReference type="EMBL" id="QGNW01000077">
    <property type="protein sequence ID" value="RVX01245.1"/>
    <property type="molecule type" value="Genomic_DNA"/>
</dbReference>
<comment type="caution">
    <text evidence="3">The sequence shown here is derived from an EMBL/GenBank/DDBJ whole genome shotgun (WGS) entry which is preliminary data.</text>
</comment>
<keyword evidence="2" id="KW-0732">Signal</keyword>
<feature type="compositionally biased region" description="Low complexity" evidence="1">
    <location>
        <begin position="193"/>
        <end position="203"/>
    </location>
</feature>
<organism evidence="3 4">
    <name type="scientific">Vitis vinifera</name>
    <name type="common">Grape</name>
    <dbReference type="NCBI Taxonomy" id="29760"/>
    <lineage>
        <taxon>Eukaryota</taxon>
        <taxon>Viridiplantae</taxon>
        <taxon>Streptophyta</taxon>
        <taxon>Embryophyta</taxon>
        <taxon>Tracheophyta</taxon>
        <taxon>Spermatophyta</taxon>
        <taxon>Magnoliopsida</taxon>
        <taxon>eudicotyledons</taxon>
        <taxon>Gunneridae</taxon>
        <taxon>Pentapetalae</taxon>
        <taxon>rosids</taxon>
        <taxon>Vitales</taxon>
        <taxon>Vitaceae</taxon>
        <taxon>Viteae</taxon>
        <taxon>Vitis</taxon>
    </lineage>
</organism>
<accession>A0A438IX22</accession>
<name>A0A438IX22_VITVI</name>
<feature type="signal peptide" evidence="2">
    <location>
        <begin position="1"/>
        <end position="17"/>
    </location>
</feature>
<evidence type="ECO:0000256" key="1">
    <source>
        <dbReference type="SAM" id="MobiDB-lite"/>
    </source>
</evidence>
<sequence>MLFNLDLFLLEVLFVYTLKKRKNDIFNMFAHIPSLQLVTNLLDSNKGGAKGHVLVRGPWAGLAKHLERDFNPNCLLKLSGSHRRDCLVEWVEKTSFDCLNKLFKITAIKRHHQTLLSARNLLGTLRVEGPPIIRKGSLRALRSTGGERHEGTLRKAPDEKGCGSSPAVRPPATNKKKKTLSQAIKIVSPTPEPSSSSIASAFGQSGGSTLASEGGRRYERFKSRVYGEAPQTIVRNNRHCLSPSQKGLPREGLGRSGGGASPSIVPHLDVASPSAVAVTQPNVAGPSVVAAIQPDVDVPTTLWLQRSPSKLGGIDGDVEGVSCFTDAEAPSTKMSNFFPLTKRISVNMGMDSARDCISGYSRHPKHDAIACTTFQATGGGRGYAGLHLPPPGRY</sequence>
<evidence type="ECO:0000256" key="2">
    <source>
        <dbReference type="SAM" id="SignalP"/>
    </source>
</evidence>
<protein>
    <recommendedName>
        <fullName evidence="5">TSL-kinase interacting protein 1</fullName>
    </recommendedName>
</protein>
<dbReference type="Proteomes" id="UP000288805">
    <property type="component" value="Unassembled WGS sequence"/>
</dbReference>
<evidence type="ECO:0008006" key="5">
    <source>
        <dbReference type="Google" id="ProtNLM"/>
    </source>
</evidence>
<reference evidence="3 4" key="1">
    <citation type="journal article" date="2018" name="PLoS Genet.">
        <title>Population sequencing reveals clonal diversity and ancestral inbreeding in the grapevine cultivar Chardonnay.</title>
        <authorList>
            <person name="Roach M.J."/>
            <person name="Johnson D.L."/>
            <person name="Bohlmann J."/>
            <person name="van Vuuren H.J."/>
            <person name="Jones S.J."/>
            <person name="Pretorius I.S."/>
            <person name="Schmidt S.A."/>
            <person name="Borneman A.R."/>
        </authorList>
    </citation>
    <scope>NUCLEOTIDE SEQUENCE [LARGE SCALE GENOMIC DNA]</scope>
    <source>
        <strain evidence="4">cv. Chardonnay</strain>
        <tissue evidence="3">Leaf</tissue>
    </source>
</reference>
<dbReference type="AlphaFoldDB" id="A0A438IX22"/>
<proteinExistence type="predicted"/>
<feature type="compositionally biased region" description="Basic and acidic residues" evidence="1">
    <location>
        <begin position="145"/>
        <end position="161"/>
    </location>
</feature>
<feature type="chain" id="PRO_5019268525" description="TSL-kinase interacting protein 1" evidence="2">
    <location>
        <begin position="18"/>
        <end position="394"/>
    </location>
</feature>
<evidence type="ECO:0000313" key="4">
    <source>
        <dbReference type="Proteomes" id="UP000288805"/>
    </source>
</evidence>
<gene>
    <name evidence="3" type="ORF">CK203_036230</name>
</gene>
<feature type="region of interest" description="Disordered" evidence="1">
    <location>
        <begin position="141"/>
        <end position="215"/>
    </location>
</feature>